<evidence type="ECO:0000256" key="1">
    <source>
        <dbReference type="ARBA" id="ARBA00004651"/>
    </source>
</evidence>
<dbReference type="EMBL" id="CAJHJT010000001">
    <property type="protein sequence ID" value="CAD6996362.1"/>
    <property type="molecule type" value="Genomic_DNA"/>
</dbReference>
<evidence type="ECO:0000256" key="5">
    <source>
        <dbReference type="ARBA" id="ARBA00022725"/>
    </source>
</evidence>
<evidence type="ECO:0000313" key="12">
    <source>
        <dbReference type="Proteomes" id="UP000606786"/>
    </source>
</evidence>
<keyword evidence="4 10" id="KW-0812">Transmembrane</keyword>
<keyword evidence="6 10" id="KW-1133">Transmembrane helix</keyword>
<keyword evidence="5" id="KW-0552">Olfaction</keyword>
<reference evidence="11" key="1">
    <citation type="submission" date="2020-11" db="EMBL/GenBank/DDBJ databases">
        <authorList>
            <person name="Whitehead M."/>
        </authorList>
    </citation>
    <scope>NUCLEOTIDE SEQUENCE</scope>
    <source>
        <strain evidence="11">EGII</strain>
    </source>
</reference>
<dbReference type="GO" id="GO:0007165">
    <property type="term" value="P:signal transduction"/>
    <property type="evidence" value="ECO:0007669"/>
    <property type="project" value="UniProtKB-KW"/>
</dbReference>
<evidence type="ECO:0000256" key="4">
    <source>
        <dbReference type="ARBA" id="ARBA00022692"/>
    </source>
</evidence>
<accession>A0A811UAS3</accession>
<feature type="transmembrane region" description="Helical" evidence="10">
    <location>
        <begin position="81"/>
        <end position="102"/>
    </location>
</feature>
<feature type="transmembrane region" description="Helical" evidence="10">
    <location>
        <begin position="122"/>
        <end position="140"/>
    </location>
</feature>
<dbReference type="GO" id="GO:0004984">
    <property type="term" value="F:olfactory receptor activity"/>
    <property type="evidence" value="ECO:0007669"/>
    <property type="project" value="InterPro"/>
</dbReference>
<dbReference type="InterPro" id="IPR004117">
    <property type="entry name" value="7tm6_olfct_rcpt"/>
</dbReference>
<dbReference type="GO" id="GO:0005549">
    <property type="term" value="F:odorant binding"/>
    <property type="evidence" value="ECO:0007669"/>
    <property type="project" value="InterPro"/>
</dbReference>
<evidence type="ECO:0000256" key="10">
    <source>
        <dbReference type="SAM" id="Phobius"/>
    </source>
</evidence>
<dbReference type="GO" id="GO:0005886">
    <property type="term" value="C:plasma membrane"/>
    <property type="evidence" value="ECO:0007669"/>
    <property type="project" value="UniProtKB-SubCell"/>
</dbReference>
<organism evidence="11 12">
    <name type="scientific">Ceratitis capitata</name>
    <name type="common">Mediterranean fruit fly</name>
    <name type="synonym">Tephritis capitata</name>
    <dbReference type="NCBI Taxonomy" id="7213"/>
    <lineage>
        <taxon>Eukaryota</taxon>
        <taxon>Metazoa</taxon>
        <taxon>Ecdysozoa</taxon>
        <taxon>Arthropoda</taxon>
        <taxon>Hexapoda</taxon>
        <taxon>Insecta</taxon>
        <taxon>Pterygota</taxon>
        <taxon>Neoptera</taxon>
        <taxon>Endopterygota</taxon>
        <taxon>Diptera</taxon>
        <taxon>Brachycera</taxon>
        <taxon>Muscomorpha</taxon>
        <taxon>Tephritoidea</taxon>
        <taxon>Tephritidae</taxon>
        <taxon>Ceratitis</taxon>
        <taxon>Ceratitis</taxon>
    </lineage>
</organism>
<name>A0A811UAS3_CERCA</name>
<dbReference type="OrthoDB" id="6682367at2759"/>
<comment type="caution">
    <text evidence="11">The sequence shown here is derived from an EMBL/GenBank/DDBJ whole genome shotgun (WGS) entry which is preliminary data.</text>
</comment>
<evidence type="ECO:0000256" key="7">
    <source>
        <dbReference type="ARBA" id="ARBA00023136"/>
    </source>
</evidence>
<dbReference type="PANTHER" id="PTHR21137">
    <property type="entry name" value="ODORANT RECEPTOR"/>
    <property type="match status" value="1"/>
</dbReference>
<dbReference type="Proteomes" id="UP000606786">
    <property type="component" value="Unassembled WGS sequence"/>
</dbReference>
<evidence type="ECO:0000256" key="6">
    <source>
        <dbReference type="ARBA" id="ARBA00022989"/>
    </source>
</evidence>
<evidence type="ECO:0000313" key="11">
    <source>
        <dbReference type="EMBL" id="CAD6996362.1"/>
    </source>
</evidence>
<evidence type="ECO:0000256" key="8">
    <source>
        <dbReference type="ARBA" id="ARBA00023170"/>
    </source>
</evidence>
<keyword evidence="8" id="KW-0675">Receptor</keyword>
<keyword evidence="12" id="KW-1185">Reference proteome</keyword>
<dbReference type="Pfam" id="PF02949">
    <property type="entry name" value="7tm_6"/>
    <property type="match status" value="1"/>
</dbReference>
<evidence type="ECO:0000256" key="2">
    <source>
        <dbReference type="ARBA" id="ARBA00022475"/>
    </source>
</evidence>
<keyword evidence="9" id="KW-0807">Transducer</keyword>
<evidence type="ECO:0000256" key="9">
    <source>
        <dbReference type="ARBA" id="ARBA00023224"/>
    </source>
</evidence>
<gene>
    <name evidence="11" type="ORF">CCAP1982_LOCUS5040</name>
</gene>
<sequence>MLNPSFSKLRDKQYIADTELNQYYCSKEYKTDLDCLTHLMNVVTPKPKTLYAAFKQAFIPCITHHRYILYGLQMLEDIYSLLWLLKTMEVTVLVCLVAFAWVKSTTAKSFLSILSLSQYLLLALWEMFMICYSGEIIFLNSQRCDEALQRSPWYLHANEIKQDTLFFILNAQRPFRLTGGKMFDLNVEKFRSVIFK</sequence>
<comment type="subcellular location">
    <subcellularLocation>
        <location evidence="1">Cell membrane</location>
        <topology evidence="1">Multi-pass membrane protein</topology>
    </subcellularLocation>
</comment>
<keyword evidence="2" id="KW-1003">Cell membrane</keyword>
<dbReference type="AlphaFoldDB" id="A0A811UAS3"/>
<proteinExistence type="predicted"/>
<keyword evidence="3" id="KW-0716">Sensory transduction</keyword>
<evidence type="ECO:0000256" key="3">
    <source>
        <dbReference type="ARBA" id="ARBA00022606"/>
    </source>
</evidence>
<keyword evidence="7 10" id="KW-0472">Membrane</keyword>
<protein>
    <submittedName>
        <fullName evidence="11">(Mediterranean fruit fly) hypothetical protein</fullName>
    </submittedName>
</protein>
<dbReference type="PANTHER" id="PTHR21137:SF42">
    <property type="entry name" value="ODORANT RECEPTOR 83A"/>
    <property type="match status" value="1"/>
</dbReference>